<dbReference type="InterPro" id="IPR007219">
    <property type="entry name" value="XnlR_reg_dom"/>
</dbReference>
<evidence type="ECO:0000256" key="3">
    <source>
        <dbReference type="ARBA" id="ARBA00023015"/>
    </source>
</evidence>
<dbReference type="SUPFAM" id="SSF57701">
    <property type="entry name" value="Zn2/Cys6 DNA-binding domain"/>
    <property type="match status" value="1"/>
</dbReference>
<evidence type="ECO:0000256" key="1">
    <source>
        <dbReference type="ARBA" id="ARBA00004123"/>
    </source>
</evidence>
<reference evidence="8" key="1">
    <citation type="submission" date="2023-06" db="EMBL/GenBank/DDBJ databases">
        <title>Genome-scale phylogeny and comparative genomics of the fungal order Sordariales.</title>
        <authorList>
            <consortium name="Lawrence Berkeley National Laboratory"/>
            <person name="Hensen N."/>
            <person name="Bonometti L."/>
            <person name="Westerberg I."/>
            <person name="Brannstrom I.O."/>
            <person name="Guillou S."/>
            <person name="Cros-Aarteil S."/>
            <person name="Calhoun S."/>
            <person name="Haridas S."/>
            <person name="Kuo A."/>
            <person name="Mondo S."/>
            <person name="Pangilinan J."/>
            <person name="Riley R."/>
            <person name="Labutti K."/>
            <person name="Andreopoulos B."/>
            <person name="Lipzen A."/>
            <person name="Chen C."/>
            <person name="Yanf M."/>
            <person name="Daum C."/>
            <person name="Ng V."/>
            <person name="Clum A."/>
            <person name="Steindorff A."/>
            <person name="Ohm R."/>
            <person name="Martin F."/>
            <person name="Silar P."/>
            <person name="Natvig D."/>
            <person name="Lalanne C."/>
            <person name="Gautier V."/>
            <person name="Ament-Velasquez S.L."/>
            <person name="Kruys A."/>
            <person name="Hutchinson M.I."/>
            <person name="Powell A.J."/>
            <person name="Barry K."/>
            <person name="Miller A.N."/>
            <person name="Grigoriev I.V."/>
            <person name="Debuchy R."/>
            <person name="Gladieux P."/>
            <person name="Thoren M.H."/>
            <person name="Johannesson H."/>
        </authorList>
    </citation>
    <scope>NUCLEOTIDE SEQUENCE</scope>
    <source>
        <strain evidence="8">PSN4</strain>
    </source>
</reference>
<dbReference type="PANTHER" id="PTHR47338">
    <property type="entry name" value="ZN(II)2CYS6 TRANSCRIPTION FACTOR (EUROFUNG)-RELATED"/>
    <property type="match status" value="1"/>
</dbReference>
<dbReference type="Pfam" id="PF04082">
    <property type="entry name" value="Fungal_trans"/>
    <property type="match status" value="1"/>
</dbReference>
<keyword evidence="2" id="KW-0479">Metal-binding</keyword>
<dbReference type="InterPro" id="IPR036864">
    <property type="entry name" value="Zn2-C6_fun-type_DNA-bd_sf"/>
</dbReference>
<dbReference type="GO" id="GO:0000981">
    <property type="term" value="F:DNA-binding transcription factor activity, RNA polymerase II-specific"/>
    <property type="evidence" value="ECO:0007669"/>
    <property type="project" value="InterPro"/>
</dbReference>
<sequence>MSAAPSPSAQQQAAAKSSRVCLNCRRKKKRCDKALPSCGRCTYSLQACQHEDDIAIPPGAPGPIRFESFMGQVVAPPRTFTPVLEQLANPQSLPRLNLLNPSLFASMDSTEDVHSFVCRCVTDILAHRQGIARVVASYFSTVNTWFTIIERAALEASVEEIWTTPSAEIAVLLMCMRLAIRIPTPGSVVGMGDSFYLSAKTLLSLVQTKLPLSVTLLQAELLVAMYEFSHAMPQQAYMTAGRCFQMTKAFGWHYEPFWSDERQSRVPRELKLCSILWWAVVYMDCLIHVSYQDQKYPMHTANIHSSFSIPFPESFDQYLPNSLSFGFGGQGSASGSASASGSRAVFLDSNTDQIDGMVWPEATSAFYLSSVLQQLTSPSPPIPNDRNMLSGAITAHTINLLSGNWGRGGRTAAVGTNFIALMKINQPGLLSGVISGSASTSSSSGRTTPSAAESNDKRPVETIRSVISSIYNSSALNAEQTDLQLRNGYMAPCGAFAIYYASLLLISHGPGVLQDPEWLQKVEGFKTTLEKFATRWKIAERYADSIGIALGTRLGSSGILPSMS</sequence>
<dbReference type="Proteomes" id="UP001239445">
    <property type="component" value="Unassembled WGS sequence"/>
</dbReference>
<evidence type="ECO:0000313" key="8">
    <source>
        <dbReference type="EMBL" id="KAK1755262.1"/>
    </source>
</evidence>
<evidence type="ECO:0000259" key="7">
    <source>
        <dbReference type="PROSITE" id="PS50048"/>
    </source>
</evidence>
<evidence type="ECO:0000256" key="5">
    <source>
        <dbReference type="ARBA" id="ARBA00023242"/>
    </source>
</evidence>
<dbReference type="InterPro" id="IPR001138">
    <property type="entry name" value="Zn2Cys6_DnaBD"/>
</dbReference>
<dbReference type="PANTHER" id="PTHR47338:SF20">
    <property type="entry name" value="ZN(II)2CYS6 TRANSCRIPTION FACTOR (EUROFUNG)"/>
    <property type="match status" value="1"/>
</dbReference>
<proteinExistence type="predicted"/>
<evidence type="ECO:0000256" key="4">
    <source>
        <dbReference type="ARBA" id="ARBA00023163"/>
    </source>
</evidence>
<dbReference type="InterPro" id="IPR050815">
    <property type="entry name" value="TF_fung"/>
</dbReference>
<evidence type="ECO:0000256" key="2">
    <source>
        <dbReference type="ARBA" id="ARBA00022723"/>
    </source>
</evidence>
<keyword evidence="9" id="KW-1185">Reference proteome</keyword>
<dbReference type="AlphaFoldDB" id="A0AAJ0F647"/>
<keyword evidence="3" id="KW-0805">Transcription regulation</keyword>
<feature type="region of interest" description="Disordered" evidence="6">
    <location>
        <begin position="439"/>
        <end position="458"/>
    </location>
</feature>
<dbReference type="CDD" id="cd00067">
    <property type="entry name" value="GAL4"/>
    <property type="match status" value="1"/>
</dbReference>
<dbReference type="CDD" id="cd12148">
    <property type="entry name" value="fungal_TF_MHR"/>
    <property type="match status" value="1"/>
</dbReference>
<comment type="subcellular location">
    <subcellularLocation>
        <location evidence="1">Nucleus</location>
    </subcellularLocation>
</comment>
<evidence type="ECO:0000313" key="9">
    <source>
        <dbReference type="Proteomes" id="UP001239445"/>
    </source>
</evidence>
<dbReference type="GO" id="GO:0003677">
    <property type="term" value="F:DNA binding"/>
    <property type="evidence" value="ECO:0007669"/>
    <property type="project" value="InterPro"/>
</dbReference>
<dbReference type="GO" id="GO:0006351">
    <property type="term" value="P:DNA-templated transcription"/>
    <property type="evidence" value="ECO:0007669"/>
    <property type="project" value="InterPro"/>
</dbReference>
<keyword evidence="4" id="KW-0804">Transcription</keyword>
<dbReference type="EMBL" id="MU839834">
    <property type="protein sequence ID" value="KAK1755262.1"/>
    <property type="molecule type" value="Genomic_DNA"/>
</dbReference>
<dbReference type="PROSITE" id="PS00463">
    <property type="entry name" value="ZN2_CY6_FUNGAL_1"/>
    <property type="match status" value="1"/>
</dbReference>
<protein>
    <recommendedName>
        <fullName evidence="7">Zn(2)-C6 fungal-type domain-containing protein</fullName>
    </recommendedName>
</protein>
<dbReference type="GO" id="GO:0005634">
    <property type="term" value="C:nucleus"/>
    <property type="evidence" value="ECO:0007669"/>
    <property type="project" value="UniProtKB-SubCell"/>
</dbReference>
<gene>
    <name evidence="8" type="ORF">QBC47DRAFT_212792</name>
</gene>
<feature type="compositionally biased region" description="Low complexity" evidence="6">
    <location>
        <begin position="439"/>
        <end position="452"/>
    </location>
</feature>
<feature type="domain" description="Zn(2)-C6 fungal-type" evidence="7">
    <location>
        <begin position="20"/>
        <end position="50"/>
    </location>
</feature>
<dbReference type="GO" id="GO:0008270">
    <property type="term" value="F:zinc ion binding"/>
    <property type="evidence" value="ECO:0007669"/>
    <property type="project" value="InterPro"/>
</dbReference>
<keyword evidence="5" id="KW-0539">Nucleus</keyword>
<name>A0AAJ0F647_9PEZI</name>
<dbReference type="PROSITE" id="PS50048">
    <property type="entry name" value="ZN2_CY6_FUNGAL_2"/>
    <property type="match status" value="1"/>
</dbReference>
<organism evidence="8 9">
    <name type="scientific">Echria macrotheca</name>
    <dbReference type="NCBI Taxonomy" id="438768"/>
    <lineage>
        <taxon>Eukaryota</taxon>
        <taxon>Fungi</taxon>
        <taxon>Dikarya</taxon>
        <taxon>Ascomycota</taxon>
        <taxon>Pezizomycotina</taxon>
        <taxon>Sordariomycetes</taxon>
        <taxon>Sordariomycetidae</taxon>
        <taxon>Sordariales</taxon>
        <taxon>Schizotheciaceae</taxon>
        <taxon>Echria</taxon>
    </lineage>
</organism>
<evidence type="ECO:0000256" key="6">
    <source>
        <dbReference type="SAM" id="MobiDB-lite"/>
    </source>
</evidence>
<dbReference type="Gene3D" id="4.10.240.10">
    <property type="entry name" value="Zn(2)-C6 fungal-type DNA-binding domain"/>
    <property type="match status" value="1"/>
</dbReference>
<accession>A0AAJ0F647</accession>
<comment type="caution">
    <text evidence="8">The sequence shown here is derived from an EMBL/GenBank/DDBJ whole genome shotgun (WGS) entry which is preliminary data.</text>
</comment>
<dbReference type="Pfam" id="PF00172">
    <property type="entry name" value="Zn_clus"/>
    <property type="match status" value="1"/>
</dbReference>
<dbReference type="SMART" id="SM00066">
    <property type="entry name" value="GAL4"/>
    <property type="match status" value="1"/>
</dbReference>